<evidence type="ECO:0000259" key="1">
    <source>
        <dbReference type="Pfam" id="PF10135"/>
    </source>
</evidence>
<dbReference type="AlphaFoldDB" id="A0A9X4RM60"/>
<dbReference type="Pfam" id="PF10135">
    <property type="entry name" value="Rod-binding"/>
    <property type="match status" value="1"/>
</dbReference>
<evidence type="ECO:0000313" key="3">
    <source>
        <dbReference type="Proteomes" id="UP001154240"/>
    </source>
</evidence>
<organism evidence="2 3">
    <name type="scientific">Thiovibrio frasassiensis</name>
    <dbReference type="NCBI Taxonomy" id="2984131"/>
    <lineage>
        <taxon>Bacteria</taxon>
        <taxon>Pseudomonadati</taxon>
        <taxon>Thermodesulfobacteriota</taxon>
        <taxon>Desulfobulbia</taxon>
        <taxon>Desulfobulbales</taxon>
        <taxon>Thiovibrionaceae</taxon>
        <taxon>Thiovibrio</taxon>
    </lineage>
</organism>
<dbReference type="InterPro" id="IPR019301">
    <property type="entry name" value="Flagellar_prot_FlgJ_N"/>
</dbReference>
<comment type="caution">
    <text evidence="2">The sequence shown here is derived from an EMBL/GenBank/DDBJ whole genome shotgun (WGS) entry which is preliminary data.</text>
</comment>
<evidence type="ECO:0000313" key="2">
    <source>
        <dbReference type="EMBL" id="MDG4475838.1"/>
    </source>
</evidence>
<feature type="domain" description="Flagellar protein FlgJ N-terminal" evidence="1">
    <location>
        <begin position="45"/>
        <end position="91"/>
    </location>
</feature>
<keyword evidence="3" id="KW-1185">Reference proteome</keyword>
<accession>A0A9X4RM60</accession>
<protein>
    <submittedName>
        <fullName evidence="2">Rod-binding protein</fullName>
    </submittedName>
</protein>
<dbReference type="Proteomes" id="UP001154240">
    <property type="component" value="Unassembled WGS sequence"/>
</dbReference>
<sequence length="106" mass="11474">MDIISEATSGLKGISNSADTLKEKKLREACAGFEALMLKQILSQARQGIEKSGLLDGGYGEEMFQSIQDDQMTQKMAASSGLGFGEMLYRQLSQAHAPQSPTSKEK</sequence>
<dbReference type="EMBL" id="JAPHEH010000001">
    <property type="protein sequence ID" value="MDG4475838.1"/>
    <property type="molecule type" value="Genomic_DNA"/>
</dbReference>
<reference evidence="2" key="2">
    <citation type="submission" date="2022-10" db="EMBL/GenBank/DDBJ databases">
        <authorList>
            <person name="Aronson H.S."/>
        </authorList>
    </citation>
    <scope>NUCLEOTIDE SEQUENCE</scope>
    <source>
        <strain evidence="2">RS19-109</strain>
    </source>
</reference>
<reference evidence="2" key="1">
    <citation type="journal article" date="2022" name="bioRxiv">
        <title>Thiovibrio frasassiensisgen. nov., sp. nov., an autotrophic, elemental sulfur disproportionating bacterium isolated from sulfidic karst sediment, and proposal of Thiovibrionaceae fam. nov.</title>
        <authorList>
            <person name="Aronson H."/>
            <person name="Thomas C."/>
            <person name="Bhattacharyya M."/>
            <person name="Eckstein S."/>
            <person name="Jensen S."/>
            <person name="Barco R."/>
            <person name="Macalady J."/>
            <person name="Amend J."/>
        </authorList>
    </citation>
    <scope>NUCLEOTIDE SEQUENCE</scope>
    <source>
        <strain evidence="2">RS19-109</strain>
    </source>
</reference>
<gene>
    <name evidence="2" type="ORF">OLX77_06660</name>
</gene>
<proteinExistence type="predicted"/>
<name>A0A9X4RM60_9BACT</name>
<dbReference type="RefSeq" id="WP_307632812.1">
    <property type="nucleotide sequence ID" value="NZ_JAPHEH010000001.1"/>
</dbReference>